<name>A0A7E4W9W0_PANRE</name>
<evidence type="ECO:0000313" key="1">
    <source>
        <dbReference type="Proteomes" id="UP000492821"/>
    </source>
</evidence>
<reference evidence="1" key="1">
    <citation type="journal article" date="2013" name="Genetics">
        <title>The draft genome and transcriptome of Panagrellus redivivus are shaped by the harsh demands of a free-living lifestyle.</title>
        <authorList>
            <person name="Srinivasan J."/>
            <person name="Dillman A.R."/>
            <person name="Macchietto M.G."/>
            <person name="Heikkinen L."/>
            <person name="Lakso M."/>
            <person name="Fracchia K.M."/>
            <person name="Antoshechkin I."/>
            <person name="Mortazavi A."/>
            <person name="Wong G."/>
            <person name="Sternberg P.W."/>
        </authorList>
    </citation>
    <scope>NUCLEOTIDE SEQUENCE [LARGE SCALE GENOMIC DNA]</scope>
    <source>
        <strain evidence="1">MT8872</strain>
    </source>
</reference>
<sequence>MNYWKNFAATGVPLTSSPAINPSGNSVPCSKKPPTIESLNAFRTCPNSRMSTLPSLPRSIPHRYPSYSAHL</sequence>
<dbReference type="WBParaSite" id="Pan_g7882.t1">
    <property type="protein sequence ID" value="Pan_g7882.t1"/>
    <property type="gene ID" value="Pan_g7882"/>
</dbReference>
<dbReference type="AlphaFoldDB" id="A0A7E4W9W0"/>
<organism evidence="1 2">
    <name type="scientific">Panagrellus redivivus</name>
    <name type="common">Microworm</name>
    <dbReference type="NCBI Taxonomy" id="6233"/>
    <lineage>
        <taxon>Eukaryota</taxon>
        <taxon>Metazoa</taxon>
        <taxon>Ecdysozoa</taxon>
        <taxon>Nematoda</taxon>
        <taxon>Chromadorea</taxon>
        <taxon>Rhabditida</taxon>
        <taxon>Tylenchina</taxon>
        <taxon>Panagrolaimomorpha</taxon>
        <taxon>Panagrolaimoidea</taxon>
        <taxon>Panagrolaimidae</taxon>
        <taxon>Panagrellus</taxon>
    </lineage>
</organism>
<evidence type="ECO:0000313" key="2">
    <source>
        <dbReference type="WBParaSite" id="Pan_g7882.t1"/>
    </source>
</evidence>
<proteinExistence type="predicted"/>
<protein>
    <submittedName>
        <fullName evidence="2">Carboxylesterase type B domain-containing protein</fullName>
    </submittedName>
</protein>
<dbReference type="Proteomes" id="UP000492821">
    <property type="component" value="Unassembled WGS sequence"/>
</dbReference>
<accession>A0A7E4W9W0</accession>
<reference evidence="2" key="2">
    <citation type="submission" date="2020-10" db="UniProtKB">
        <authorList>
            <consortium name="WormBaseParasite"/>
        </authorList>
    </citation>
    <scope>IDENTIFICATION</scope>
</reference>
<keyword evidence="1" id="KW-1185">Reference proteome</keyword>